<dbReference type="Proteomes" id="UP001066276">
    <property type="component" value="Chromosome 11"/>
</dbReference>
<evidence type="ECO:0000313" key="2">
    <source>
        <dbReference type="EMBL" id="KAJ1091356.1"/>
    </source>
</evidence>
<dbReference type="AlphaFoldDB" id="A0AAV7LI73"/>
<keyword evidence="3" id="KW-1185">Reference proteome</keyword>
<sequence length="79" mass="8520">MPCVNAVPPYEIPPPFRPPHLLLLSADRRGVQPSTASMAARSRKMTRPQVASRHTTGPGSSILPHYVARLFSGTTASRA</sequence>
<accession>A0AAV7LI73</accession>
<protein>
    <submittedName>
        <fullName evidence="2">Uncharacterized protein</fullName>
    </submittedName>
</protein>
<evidence type="ECO:0000313" key="3">
    <source>
        <dbReference type="Proteomes" id="UP001066276"/>
    </source>
</evidence>
<name>A0AAV7LI73_PLEWA</name>
<comment type="caution">
    <text evidence="2">The sequence shown here is derived from an EMBL/GenBank/DDBJ whole genome shotgun (WGS) entry which is preliminary data.</text>
</comment>
<gene>
    <name evidence="2" type="ORF">NDU88_004483</name>
</gene>
<organism evidence="2 3">
    <name type="scientific">Pleurodeles waltl</name>
    <name type="common">Iberian ribbed newt</name>
    <dbReference type="NCBI Taxonomy" id="8319"/>
    <lineage>
        <taxon>Eukaryota</taxon>
        <taxon>Metazoa</taxon>
        <taxon>Chordata</taxon>
        <taxon>Craniata</taxon>
        <taxon>Vertebrata</taxon>
        <taxon>Euteleostomi</taxon>
        <taxon>Amphibia</taxon>
        <taxon>Batrachia</taxon>
        <taxon>Caudata</taxon>
        <taxon>Salamandroidea</taxon>
        <taxon>Salamandridae</taxon>
        <taxon>Pleurodelinae</taxon>
        <taxon>Pleurodeles</taxon>
    </lineage>
</organism>
<dbReference type="EMBL" id="JANPWB010000015">
    <property type="protein sequence ID" value="KAJ1091356.1"/>
    <property type="molecule type" value="Genomic_DNA"/>
</dbReference>
<evidence type="ECO:0000256" key="1">
    <source>
        <dbReference type="SAM" id="MobiDB-lite"/>
    </source>
</evidence>
<proteinExistence type="predicted"/>
<feature type="region of interest" description="Disordered" evidence="1">
    <location>
        <begin position="30"/>
        <end position="63"/>
    </location>
</feature>
<reference evidence="2" key="1">
    <citation type="journal article" date="2022" name="bioRxiv">
        <title>Sequencing and chromosome-scale assembly of the giantPleurodeles waltlgenome.</title>
        <authorList>
            <person name="Brown T."/>
            <person name="Elewa A."/>
            <person name="Iarovenko S."/>
            <person name="Subramanian E."/>
            <person name="Araus A.J."/>
            <person name="Petzold A."/>
            <person name="Susuki M."/>
            <person name="Suzuki K.-i.T."/>
            <person name="Hayashi T."/>
            <person name="Toyoda A."/>
            <person name="Oliveira C."/>
            <person name="Osipova E."/>
            <person name="Leigh N.D."/>
            <person name="Simon A."/>
            <person name="Yun M.H."/>
        </authorList>
    </citation>
    <scope>NUCLEOTIDE SEQUENCE</scope>
    <source>
        <strain evidence="2">20211129_DDA</strain>
        <tissue evidence="2">Liver</tissue>
    </source>
</reference>